<dbReference type="PROSITE" id="PS51257">
    <property type="entry name" value="PROKAR_LIPOPROTEIN"/>
    <property type="match status" value="1"/>
</dbReference>
<organism evidence="11 12">
    <name type="scientific">Crucibulum laeve</name>
    <dbReference type="NCBI Taxonomy" id="68775"/>
    <lineage>
        <taxon>Eukaryota</taxon>
        <taxon>Fungi</taxon>
        <taxon>Dikarya</taxon>
        <taxon>Basidiomycota</taxon>
        <taxon>Agaricomycotina</taxon>
        <taxon>Agaricomycetes</taxon>
        <taxon>Agaricomycetidae</taxon>
        <taxon>Agaricales</taxon>
        <taxon>Agaricineae</taxon>
        <taxon>Nidulariaceae</taxon>
        <taxon>Crucibulum</taxon>
    </lineage>
</organism>
<feature type="compositionally biased region" description="Basic residues" evidence="9">
    <location>
        <begin position="225"/>
        <end position="234"/>
    </location>
</feature>
<feature type="binding site" evidence="7">
    <location>
        <position position="128"/>
    </location>
    <ligand>
        <name>Zn(2+)</name>
        <dbReference type="ChEBI" id="CHEBI:29105"/>
    </ligand>
</feature>
<evidence type="ECO:0000256" key="2">
    <source>
        <dbReference type="ARBA" id="ARBA00012925"/>
    </source>
</evidence>
<evidence type="ECO:0000256" key="5">
    <source>
        <dbReference type="ARBA" id="ARBA00023239"/>
    </source>
</evidence>
<dbReference type="GO" id="GO:0004089">
    <property type="term" value="F:carbonate dehydratase activity"/>
    <property type="evidence" value="ECO:0007669"/>
    <property type="project" value="UniProtKB-UniRule"/>
</dbReference>
<keyword evidence="5 8" id="KW-0456">Lyase</keyword>
<comment type="catalytic activity">
    <reaction evidence="6 8">
        <text>hydrogencarbonate + H(+) = CO2 + H2O</text>
        <dbReference type="Rhea" id="RHEA:10748"/>
        <dbReference type="ChEBI" id="CHEBI:15377"/>
        <dbReference type="ChEBI" id="CHEBI:15378"/>
        <dbReference type="ChEBI" id="CHEBI:16526"/>
        <dbReference type="ChEBI" id="CHEBI:17544"/>
        <dbReference type="EC" id="4.2.1.1"/>
    </reaction>
</comment>
<gene>
    <name evidence="11" type="ORF">BDQ12DRAFT_741246</name>
</gene>
<dbReference type="Gene3D" id="3.40.1050.10">
    <property type="entry name" value="Carbonic anhydrase"/>
    <property type="match status" value="1"/>
</dbReference>
<dbReference type="OrthoDB" id="10248475at2759"/>
<dbReference type="GO" id="GO:0008270">
    <property type="term" value="F:zinc ion binding"/>
    <property type="evidence" value="ECO:0007669"/>
    <property type="project" value="UniProtKB-UniRule"/>
</dbReference>
<feature type="compositionally biased region" description="Low complexity" evidence="9">
    <location>
        <begin position="27"/>
        <end position="66"/>
    </location>
</feature>
<feature type="signal peptide" evidence="10">
    <location>
        <begin position="1"/>
        <end position="18"/>
    </location>
</feature>
<dbReference type="Pfam" id="PF00484">
    <property type="entry name" value="Pro_CA"/>
    <property type="match status" value="1"/>
</dbReference>
<reference evidence="11 12" key="1">
    <citation type="journal article" date="2019" name="Nat. Ecol. Evol.">
        <title>Megaphylogeny resolves global patterns of mushroom evolution.</title>
        <authorList>
            <person name="Varga T."/>
            <person name="Krizsan K."/>
            <person name="Foldi C."/>
            <person name="Dima B."/>
            <person name="Sanchez-Garcia M."/>
            <person name="Sanchez-Ramirez S."/>
            <person name="Szollosi G.J."/>
            <person name="Szarkandi J.G."/>
            <person name="Papp V."/>
            <person name="Albert L."/>
            <person name="Andreopoulos W."/>
            <person name="Angelini C."/>
            <person name="Antonin V."/>
            <person name="Barry K.W."/>
            <person name="Bougher N.L."/>
            <person name="Buchanan P."/>
            <person name="Buyck B."/>
            <person name="Bense V."/>
            <person name="Catcheside P."/>
            <person name="Chovatia M."/>
            <person name="Cooper J."/>
            <person name="Damon W."/>
            <person name="Desjardin D."/>
            <person name="Finy P."/>
            <person name="Geml J."/>
            <person name="Haridas S."/>
            <person name="Hughes K."/>
            <person name="Justo A."/>
            <person name="Karasinski D."/>
            <person name="Kautmanova I."/>
            <person name="Kiss B."/>
            <person name="Kocsube S."/>
            <person name="Kotiranta H."/>
            <person name="LaButti K.M."/>
            <person name="Lechner B.E."/>
            <person name="Liimatainen K."/>
            <person name="Lipzen A."/>
            <person name="Lukacs Z."/>
            <person name="Mihaltcheva S."/>
            <person name="Morgado L.N."/>
            <person name="Niskanen T."/>
            <person name="Noordeloos M.E."/>
            <person name="Ohm R.A."/>
            <person name="Ortiz-Santana B."/>
            <person name="Ovrebo C."/>
            <person name="Racz N."/>
            <person name="Riley R."/>
            <person name="Savchenko A."/>
            <person name="Shiryaev A."/>
            <person name="Soop K."/>
            <person name="Spirin V."/>
            <person name="Szebenyi C."/>
            <person name="Tomsovsky M."/>
            <person name="Tulloss R.E."/>
            <person name="Uehling J."/>
            <person name="Grigoriev I.V."/>
            <person name="Vagvolgyi C."/>
            <person name="Papp T."/>
            <person name="Martin F.M."/>
            <person name="Miettinen O."/>
            <person name="Hibbett D.S."/>
            <person name="Nagy L.G."/>
        </authorList>
    </citation>
    <scope>NUCLEOTIDE SEQUENCE [LARGE SCALE GENOMIC DNA]</scope>
    <source>
        <strain evidence="11 12">CBS 166.37</strain>
    </source>
</reference>
<name>A0A5C3MKK6_9AGAR</name>
<comment type="cofactor">
    <cofactor evidence="7">
        <name>Zn(2+)</name>
        <dbReference type="ChEBI" id="CHEBI:29105"/>
    </cofactor>
    <text evidence="7">Binds 1 zinc ion per subunit.</text>
</comment>
<evidence type="ECO:0000313" key="11">
    <source>
        <dbReference type="EMBL" id="TFK44448.1"/>
    </source>
</evidence>
<dbReference type="Proteomes" id="UP000308652">
    <property type="component" value="Unassembled WGS sequence"/>
</dbReference>
<dbReference type="SMART" id="SM00947">
    <property type="entry name" value="Pro_CA"/>
    <property type="match status" value="1"/>
</dbReference>
<dbReference type="GO" id="GO:0071244">
    <property type="term" value="P:cellular response to carbon dioxide"/>
    <property type="evidence" value="ECO:0007669"/>
    <property type="project" value="TreeGrafter"/>
</dbReference>
<keyword evidence="10" id="KW-0732">Signal</keyword>
<comment type="similarity">
    <text evidence="1 8">Belongs to the beta-class carbonic anhydrase family.</text>
</comment>
<keyword evidence="4 7" id="KW-0862">Zinc</keyword>
<protein>
    <recommendedName>
        <fullName evidence="2 8">Carbonic anhydrase</fullName>
        <ecNumber evidence="2 8">4.2.1.1</ecNumber>
    </recommendedName>
    <alternativeName>
        <fullName evidence="8">Carbonate dehydratase</fullName>
    </alternativeName>
</protein>
<evidence type="ECO:0000256" key="4">
    <source>
        <dbReference type="ARBA" id="ARBA00022833"/>
    </source>
</evidence>
<evidence type="ECO:0000256" key="10">
    <source>
        <dbReference type="SAM" id="SignalP"/>
    </source>
</evidence>
<dbReference type="EMBL" id="ML213590">
    <property type="protein sequence ID" value="TFK44448.1"/>
    <property type="molecule type" value="Genomic_DNA"/>
</dbReference>
<evidence type="ECO:0000256" key="9">
    <source>
        <dbReference type="SAM" id="MobiDB-lite"/>
    </source>
</evidence>
<evidence type="ECO:0000256" key="3">
    <source>
        <dbReference type="ARBA" id="ARBA00022723"/>
    </source>
</evidence>
<sequence length="349" mass="36973">MLSTKLLILLLTVSLGCSHPIAQRANTKPSSTSSSVTSTTTSKPTSTSSIKSSSTSSGKPSSTTSAATSTAASVSATPSASASLNAPSNFNTLNSLFEGNKKFRAGNKTAFDKLITQQPSFMFLGCSDNRLSPGAIFQAPVGSIVSQTSIGNQYSGKDASADAAVSYAVDNLGVKHVIVLGHYGCKGVAAAIDSSSKPSSAVKKWVKPIAEMFAKSNRAEIKKLRDSRKPKRGKKNEAPPALKADDPGFRALVEENVKTSVKRLQTESFLSQKSDKKSDKKTQHKDYDVYVHGLVYDELSGEVSDLRVSFGPPGKKIPAVPFVALAAAKNQHQPKWAPGFFKGKKLTKQ</sequence>
<feature type="binding site" evidence="7">
    <location>
        <position position="182"/>
    </location>
    <ligand>
        <name>Zn(2+)</name>
        <dbReference type="ChEBI" id="CHEBI:29105"/>
    </ligand>
</feature>
<dbReference type="PANTHER" id="PTHR11002:SF76">
    <property type="entry name" value="CARBONIC ANHYDRASE"/>
    <property type="match status" value="1"/>
</dbReference>
<dbReference type="InterPro" id="IPR036874">
    <property type="entry name" value="Carbonic_anhydrase_sf"/>
</dbReference>
<dbReference type="InterPro" id="IPR001765">
    <property type="entry name" value="Carbonic_anhydrase"/>
</dbReference>
<feature type="region of interest" description="Disordered" evidence="9">
    <location>
        <begin position="22"/>
        <end position="66"/>
    </location>
</feature>
<proteinExistence type="inferred from homology"/>
<keyword evidence="12" id="KW-1185">Reference proteome</keyword>
<feature type="region of interest" description="Disordered" evidence="9">
    <location>
        <begin position="220"/>
        <end position="246"/>
    </location>
</feature>
<comment type="function">
    <text evidence="8">Reversible hydration of carbon dioxide.</text>
</comment>
<evidence type="ECO:0000256" key="8">
    <source>
        <dbReference type="RuleBase" id="RU003956"/>
    </source>
</evidence>
<dbReference type="STRING" id="68775.A0A5C3MKK6"/>
<feature type="binding site" evidence="7">
    <location>
        <position position="185"/>
    </location>
    <ligand>
        <name>Zn(2+)</name>
        <dbReference type="ChEBI" id="CHEBI:29105"/>
    </ligand>
</feature>
<evidence type="ECO:0000256" key="6">
    <source>
        <dbReference type="ARBA" id="ARBA00048348"/>
    </source>
</evidence>
<keyword evidence="3 7" id="KW-0479">Metal-binding</keyword>
<dbReference type="EC" id="4.2.1.1" evidence="2 8"/>
<feature type="chain" id="PRO_5022734175" description="Carbonic anhydrase" evidence="10">
    <location>
        <begin position="19"/>
        <end position="349"/>
    </location>
</feature>
<dbReference type="GO" id="GO:0034599">
    <property type="term" value="P:cellular response to oxidative stress"/>
    <property type="evidence" value="ECO:0007669"/>
    <property type="project" value="TreeGrafter"/>
</dbReference>
<dbReference type="SUPFAM" id="SSF53056">
    <property type="entry name" value="beta-carbonic anhydrase, cab"/>
    <property type="match status" value="1"/>
</dbReference>
<evidence type="ECO:0000313" key="12">
    <source>
        <dbReference type="Proteomes" id="UP000308652"/>
    </source>
</evidence>
<accession>A0A5C3MKK6</accession>
<dbReference type="PANTHER" id="PTHR11002">
    <property type="entry name" value="CARBONIC ANHYDRASE"/>
    <property type="match status" value="1"/>
</dbReference>
<evidence type="ECO:0000256" key="1">
    <source>
        <dbReference type="ARBA" id="ARBA00006217"/>
    </source>
</evidence>
<dbReference type="AlphaFoldDB" id="A0A5C3MKK6"/>
<evidence type="ECO:0000256" key="7">
    <source>
        <dbReference type="PIRSR" id="PIRSR601765-1"/>
    </source>
</evidence>
<feature type="binding site" evidence="7">
    <location>
        <position position="126"/>
    </location>
    <ligand>
        <name>Zn(2+)</name>
        <dbReference type="ChEBI" id="CHEBI:29105"/>
    </ligand>
</feature>